<evidence type="ECO:0008006" key="4">
    <source>
        <dbReference type="Google" id="ProtNLM"/>
    </source>
</evidence>
<feature type="binding site" evidence="1">
    <location>
        <position position="315"/>
    </location>
    <ligand>
        <name>Zn(2+)</name>
        <dbReference type="ChEBI" id="CHEBI:29105"/>
    </ligand>
</feature>
<dbReference type="OrthoDB" id="10257263at2759"/>
<dbReference type="SUPFAM" id="SSF158745">
    <property type="entry name" value="LanC-like"/>
    <property type="match status" value="1"/>
</dbReference>
<organism evidence="2 3">
    <name type="scientific">Aspergillus cristatus</name>
    <name type="common">Chinese Fuzhuan brick tea-fermentation fungus</name>
    <name type="synonym">Eurotium cristatum</name>
    <dbReference type="NCBI Taxonomy" id="573508"/>
    <lineage>
        <taxon>Eukaryota</taxon>
        <taxon>Fungi</taxon>
        <taxon>Dikarya</taxon>
        <taxon>Ascomycota</taxon>
        <taxon>Pezizomycotina</taxon>
        <taxon>Eurotiomycetes</taxon>
        <taxon>Eurotiomycetidae</taxon>
        <taxon>Eurotiales</taxon>
        <taxon>Aspergillaceae</taxon>
        <taxon>Aspergillus</taxon>
        <taxon>Aspergillus subgen. Aspergillus</taxon>
    </lineage>
</organism>
<keyword evidence="1" id="KW-0862">Zinc</keyword>
<dbReference type="AlphaFoldDB" id="A0A1E3BR89"/>
<dbReference type="EMBL" id="JXNT01000001">
    <property type="protein sequence ID" value="ODM23482.1"/>
    <property type="molecule type" value="Genomic_DNA"/>
</dbReference>
<comment type="caution">
    <text evidence="2">The sequence shown here is derived from an EMBL/GenBank/DDBJ whole genome shotgun (WGS) entry which is preliminary data.</text>
</comment>
<dbReference type="CDD" id="cd04794">
    <property type="entry name" value="euk_LANCL"/>
    <property type="match status" value="1"/>
</dbReference>
<feature type="binding site" evidence="1">
    <location>
        <position position="367"/>
    </location>
    <ligand>
        <name>Zn(2+)</name>
        <dbReference type="ChEBI" id="CHEBI:29105"/>
    </ligand>
</feature>
<keyword evidence="3" id="KW-1185">Reference proteome</keyword>
<dbReference type="Proteomes" id="UP000094569">
    <property type="component" value="Unassembled WGS sequence"/>
</dbReference>
<proteinExistence type="predicted"/>
<evidence type="ECO:0000313" key="3">
    <source>
        <dbReference type="Proteomes" id="UP000094569"/>
    </source>
</evidence>
<sequence length="521" mass="57601">MATERPQYYQNTLKPIEINQESLQQTLQELRDAARRGADMVKEGSPPAGEWGIGGFFLGNPGITLAFLRLAHQAASLKKDNESSPPDFRKDANERIYTGPDLPLLPSRLSPLGSLSPIPAAVLRILAAATSNSAVSKDDIQCFHQAVELALKNGHIVPHAGNNLGGDEILYGRAGLLWSILNIRAHKYDEDTEKALKPLYESIPKLVDVIIEAGRQGARDCARLYGDKDTLPLMYMWMEKYYCLGAVHGAGGILSTVLACNVEEVSDGASRNYFPWIAETITGLCKLAIAHNGHFSTCIPPRQVGNPTSPLIQVCHGSPSFLLLMACARRNTHLMTNHWQPEWDQAIQLATERIWEEGLLSKGGGLCHGISGNAWSVLLMHDCFEYDGELAEQAKRNYQARTQTDISSMQPELTGDYFLSRALSLMLHLRETRPYNTSPKSDSNDYRMPDNPYALTEGLPGPVCAWSESCVVIQARLRKMKLDAKGETSAAARENDAVFQELESRHLGFPTLPYHRVVGMF</sequence>
<accession>A0A1E3BR89</accession>
<name>A0A1E3BR89_ASPCR</name>
<reference evidence="2 3" key="1">
    <citation type="journal article" date="2016" name="BMC Genomics">
        <title>Comparative genomic and transcriptomic analyses of the Fuzhuan brick tea-fermentation fungus Aspergillus cristatus.</title>
        <authorList>
            <person name="Ge Y."/>
            <person name="Wang Y."/>
            <person name="Liu Y."/>
            <person name="Tan Y."/>
            <person name="Ren X."/>
            <person name="Zhang X."/>
            <person name="Hyde K.D."/>
            <person name="Liu Y."/>
            <person name="Liu Z."/>
        </authorList>
    </citation>
    <scope>NUCLEOTIDE SEQUENCE [LARGE SCALE GENOMIC DNA]</scope>
    <source>
        <strain evidence="2 3">GZAAS20.1005</strain>
    </source>
</reference>
<dbReference type="GO" id="GO:0046872">
    <property type="term" value="F:metal ion binding"/>
    <property type="evidence" value="ECO:0007669"/>
    <property type="project" value="UniProtKB-KW"/>
</dbReference>
<evidence type="ECO:0000256" key="1">
    <source>
        <dbReference type="PIRSR" id="PIRSR607822-1"/>
    </source>
</evidence>
<dbReference type="InterPro" id="IPR007822">
    <property type="entry name" value="LANC-like"/>
</dbReference>
<dbReference type="PANTHER" id="PTHR12736">
    <property type="entry name" value="LANC-LIKE PROTEIN"/>
    <property type="match status" value="1"/>
</dbReference>
<dbReference type="SMART" id="SM01260">
    <property type="entry name" value="LANC_like"/>
    <property type="match status" value="1"/>
</dbReference>
<dbReference type="InterPro" id="IPR012341">
    <property type="entry name" value="6hp_glycosidase-like_sf"/>
</dbReference>
<dbReference type="GO" id="GO:0005886">
    <property type="term" value="C:plasma membrane"/>
    <property type="evidence" value="ECO:0007669"/>
    <property type="project" value="TreeGrafter"/>
</dbReference>
<dbReference type="Pfam" id="PF05147">
    <property type="entry name" value="LANC_like"/>
    <property type="match status" value="1"/>
</dbReference>
<dbReference type="PANTHER" id="PTHR12736:SF7">
    <property type="entry name" value="LANC-LIKE PROTEIN 3"/>
    <property type="match status" value="1"/>
</dbReference>
<dbReference type="FunFam" id="1.50.10.10:FF:000072">
    <property type="entry name" value="Lanthionine synthetase C family protein, putative"/>
    <property type="match status" value="1"/>
</dbReference>
<gene>
    <name evidence="2" type="ORF">SI65_01071</name>
</gene>
<dbReference type="GO" id="GO:0031179">
    <property type="term" value="P:peptide modification"/>
    <property type="evidence" value="ECO:0007669"/>
    <property type="project" value="InterPro"/>
</dbReference>
<evidence type="ECO:0000313" key="2">
    <source>
        <dbReference type="EMBL" id="ODM23482.1"/>
    </source>
</evidence>
<protein>
    <recommendedName>
        <fullName evidence="4">Lanthionine synthetase C family protein</fullName>
    </recommendedName>
</protein>
<keyword evidence="1" id="KW-0479">Metal-binding</keyword>
<dbReference type="Gene3D" id="1.50.10.10">
    <property type="match status" value="1"/>
</dbReference>
<feature type="binding site" evidence="1">
    <location>
        <position position="368"/>
    </location>
    <ligand>
        <name>Zn(2+)</name>
        <dbReference type="ChEBI" id="CHEBI:29105"/>
    </ligand>
</feature>
<dbReference type="PRINTS" id="PR01950">
    <property type="entry name" value="LANCSUPER"/>
</dbReference>
<dbReference type="VEuPathDB" id="FungiDB:SI65_01071"/>
<dbReference type="GO" id="GO:0005975">
    <property type="term" value="P:carbohydrate metabolic process"/>
    <property type="evidence" value="ECO:0007669"/>
    <property type="project" value="InterPro"/>
</dbReference>